<protein>
    <submittedName>
        <fullName evidence="1">Uncharacterized protein</fullName>
    </submittedName>
</protein>
<keyword evidence="2" id="KW-1185">Reference proteome</keyword>
<dbReference type="RefSeq" id="WP_143847939.1">
    <property type="nucleotide sequence ID" value="NZ_VLXZ01000003.1"/>
</dbReference>
<dbReference type="Proteomes" id="UP000318521">
    <property type="component" value="Unassembled WGS sequence"/>
</dbReference>
<comment type="caution">
    <text evidence="1">The sequence shown here is derived from an EMBL/GenBank/DDBJ whole genome shotgun (WGS) entry which is preliminary data.</text>
</comment>
<dbReference type="OrthoDB" id="2573403at2"/>
<evidence type="ECO:0000313" key="2">
    <source>
        <dbReference type="Proteomes" id="UP000318521"/>
    </source>
</evidence>
<name>A0A554A164_9BACI</name>
<evidence type="ECO:0000313" key="1">
    <source>
        <dbReference type="EMBL" id="TSB47440.1"/>
    </source>
</evidence>
<sequence>MNKAQSMDNQLHNLSTSITTASIVSIVQSVYTINLNELPIVSTESSGAVFPPGTTAEEAIATRLAQHDGELTGPEIRQFINEMFGVNLDAISALDGAKISLFSKDQWVIQNETDLFVVWTGPGDLDVKIYPTSYFIEQTGASTIPEELKDALTDLGYSYNEETGGCYYVSPTGEAVQDAFKGQTIGAVVQVIRGAYSHL</sequence>
<dbReference type="EMBL" id="VLXZ01000003">
    <property type="protein sequence ID" value="TSB47440.1"/>
    <property type="molecule type" value="Genomic_DNA"/>
</dbReference>
<reference evidence="1 2" key="1">
    <citation type="submission" date="2019-07" db="EMBL/GenBank/DDBJ databases">
        <authorList>
            <person name="Park Y.J."/>
            <person name="Jeong S.E."/>
            <person name="Jung H.S."/>
        </authorList>
    </citation>
    <scope>NUCLEOTIDE SEQUENCE [LARGE SCALE GENOMIC DNA]</scope>
    <source>
        <strain evidence="2">P16(2019)</strain>
    </source>
</reference>
<accession>A0A554A164</accession>
<gene>
    <name evidence="1" type="ORF">FN960_06810</name>
</gene>
<dbReference type="AlphaFoldDB" id="A0A554A164"/>
<organism evidence="1 2">
    <name type="scientific">Alkalicoccobacillus porphyridii</name>
    <dbReference type="NCBI Taxonomy" id="2597270"/>
    <lineage>
        <taxon>Bacteria</taxon>
        <taxon>Bacillati</taxon>
        <taxon>Bacillota</taxon>
        <taxon>Bacilli</taxon>
        <taxon>Bacillales</taxon>
        <taxon>Bacillaceae</taxon>
        <taxon>Alkalicoccobacillus</taxon>
    </lineage>
</organism>
<proteinExistence type="predicted"/>